<reference evidence="1" key="2">
    <citation type="submission" date="2022-01" db="EMBL/GenBank/DDBJ databases">
        <authorList>
            <person name="Yamashiro T."/>
            <person name="Shiraishi A."/>
            <person name="Satake H."/>
            <person name="Nakayama K."/>
        </authorList>
    </citation>
    <scope>NUCLEOTIDE SEQUENCE</scope>
</reference>
<organism evidence="1 2">
    <name type="scientific">Tanacetum coccineum</name>
    <dbReference type="NCBI Taxonomy" id="301880"/>
    <lineage>
        <taxon>Eukaryota</taxon>
        <taxon>Viridiplantae</taxon>
        <taxon>Streptophyta</taxon>
        <taxon>Embryophyta</taxon>
        <taxon>Tracheophyta</taxon>
        <taxon>Spermatophyta</taxon>
        <taxon>Magnoliopsida</taxon>
        <taxon>eudicotyledons</taxon>
        <taxon>Gunneridae</taxon>
        <taxon>Pentapetalae</taxon>
        <taxon>asterids</taxon>
        <taxon>campanulids</taxon>
        <taxon>Asterales</taxon>
        <taxon>Asteraceae</taxon>
        <taxon>Asteroideae</taxon>
        <taxon>Anthemideae</taxon>
        <taxon>Anthemidinae</taxon>
        <taxon>Tanacetum</taxon>
    </lineage>
</organism>
<name>A0ABQ5E8P8_9ASTR</name>
<reference evidence="1" key="1">
    <citation type="journal article" date="2022" name="Int. J. Mol. Sci.">
        <title>Draft Genome of Tanacetum Coccineum: Genomic Comparison of Closely Related Tanacetum-Family Plants.</title>
        <authorList>
            <person name="Yamashiro T."/>
            <person name="Shiraishi A."/>
            <person name="Nakayama K."/>
            <person name="Satake H."/>
        </authorList>
    </citation>
    <scope>NUCLEOTIDE SEQUENCE</scope>
</reference>
<accession>A0ABQ5E8P8</accession>
<dbReference type="Proteomes" id="UP001151760">
    <property type="component" value="Unassembled WGS sequence"/>
</dbReference>
<dbReference type="EMBL" id="BQNB010016053">
    <property type="protein sequence ID" value="GJT47264.1"/>
    <property type="molecule type" value="Genomic_DNA"/>
</dbReference>
<gene>
    <name evidence="1" type="ORF">Tco_0955979</name>
</gene>
<evidence type="ECO:0000313" key="1">
    <source>
        <dbReference type="EMBL" id="GJT47264.1"/>
    </source>
</evidence>
<comment type="caution">
    <text evidence="1">The sequence shown here is derived from an EMBL/GenBank/DDBJ whole genome shotgun (WGS) entry which is preliminary data.</text>
</comment>
<proteinExistence type="predicted"/>
<evidence type="ECO:0000313" key="2">
    <source>
        <dbReference type="Proteomes" id="UP001151760"/>
    </source>
</evidence>
<sequence>MEDPNITIEEYIRLEEEKARKREKVFNWKTAKYGRSGKTLSCKPTVSSLNDEIDFRISFDDSDDEDYTPSLLSPEPTISCFDDLDFFKDFENEFPTIVYNDALTSKSDLLTKSILSPHHIDEFDLNDETSLSEYDEEKQNRIHVSIRRIMGNGYGVSTSCTVLGPRERNIDEYWWRIYKSGDLEVLES</sequence>
<keyword evidence="2" id="KW-1185">Reference proteome</keyword>
<protein>
    <submittedName>
        <fullName evidence="1">Uncharacterized protein</fullName>
    </submittedName>
</protein>